<name>A0ABQ9IXX5_9CUCU</name>
<reference evidence="1" key="1">
    <citation type="journal article" date="2023" name="Insect Mol. Biol.">
        <title>Genome sequencing provides insights into the evolution of gene families encoding plant cell wall-degrading enzymes in longhorned beetles.</title>
        <authorList>
            <person name="Shin N.R."/>
            <person name="Okamura Y."/>
            <person name="Kirsch R."/>
            <person name="Pauchet Y."/>
        </authorList>
    </citation>
    <scope>NUCLEOTIDE SEQUENCE</scope>
    <source>
        <strain evidence="1">MMC_N1</strain>
    </source>
</reference>
<evidence type="ECO:0000313" key="2">
    <source>
        <dbReference type="Proteomes" id="UP001162164"/>
    </source>
</evidence>
<gene>
    <name evidence="1" type="ORF">NQ317_006125</name>
</gene>
<keyword evidence="2" id="KW-1185">Reference proteome</keyword>
<accession>A0ABQ9IXX5</accession>
<protein>
    <submittedName>
        <fullName evidence="1">Uncharacterized protein</fullName>
    </submittedName>
</protein>
<dbReference type="EMBL" id="JAPWTJ010001996">
    <property type="protein sequence ID" value="KAJ8968433.1"/>
    <property type="molecule type" value="Genomic_DNA"/>
</dbReference>
<organism evidence="1 2">
    <name type="scientific">Molorchus minor</name>
    <dbReference type="NCBI Taxonomy" id="1323400"/>
    <lineage>
        <taxon>Eukaryota</taxon>
        <taxon>Metazoa</taxon>
        <taxon>Ecdysozoa</taxon>
        <taxon>Arthropoda</taxon>
        <taxon>Hexapoda</taxon>
        <taxon>Insecta</taxon>
        <taxon>Pterygota</taxon>
        <taxon>Neoptera</taxon>
        <taxon>Endopterygota</taxon>
        <taxon>Coleoptera</taxon>
        <taxon>Polyphaga</taxon>
        <taxon>Cucujiformia</taxon>
        <taxon>Chrysomeloidea</taxon>
        <taxon>Cerambycidae</taxon>
        <taxon>Lamiinae</taxon>
        <taxon>Monochamini</taxon>
        <taxon>Molorchus</taxon>
    </lineage>
</organism>
<dbReference type="Proteomes" id="UP001162164">
    <property type="component" value="Unassembled WGS sequence"/>
</dbReference>
<sequence>MKGVCPVTLMVWDGCNGVQVLHLSVPLKVTRVKVCCQSTSYGGATYSLADFRPPQDTATYKPVPMSFSSPRRRHSKVLMGGDSHETKCLQNMW</sequence>
<comment type="caution">
    <text evidence="1">The sequence shown here is derived from an EMBL/GenBank/DDBJ whole genome shotgun (WGS) entry which is preliminary data.</text>
</comment>
<evidence type="ECO:0000313" key="1">
    <source>
        <dbReference type="EMBL" id="KAJ8968433.1"/>
    </source>
</evidence>
<proteinExistence type="predicted"/>